<protein>
    <submittedName>
        <fullName evidence="1">Uncharacterized protein</fullName>
    </submittedName>
</protein>
<dbReference type="EMBL" id="CP144374">
    <property type="protein sequence ID" value="XCH48237.1"/>
    <property type="molecule type" value="Genomic_DNA"/>
</dbReference>
<dbReference type="KEGG" id="tob:V4D31_07815"/>
<accession>A0AAU8H006</accession>
<dbReference type="RefSeq" id="WP_353685887.1">
    <property type="nucleotide sequence ID" value="NZ_CP144374.1"/>
</dbReference>
<evidence type="ECO:0000313" key="1">
    <source>
        <dbReference type="EMBL" id="XCH48237.1"/>
    </source>
</evidence>
<name>A0AAU8H006_9BACT</name>
<dbReference type="AlphaFoldDB" id="A0AAU8H006"/>
<sequence length="43" mass="5370">MLKLKNLLKKHEQRLIEREKERTDAIEPYEIIQKRYIQIFNIS</sequence>
<reference evidence="1" key="1">
    <citation type="submission" date="2024-01" db="EMBL/GenBank/DDBJ databases">
        <title>The first autotrophic representatives of the genus Thermodesulfovibrio.</title>
        <authorList>
            <person name="Maltseva A.I."/>
            <person name="Elcheninov A.G."/>
            <person name="Kublanov I.V."/>
            <person name="Lebedinsky A.V."/>
            <person name="Frolov E.N."/>
        </authorList>
    </citation>
    <scope>NUCLEOTIDE SEQUENCE</scope>
    <source>
        <strain evidence="1">3462-1</strain>
    </source>
</reference>
<gene>
    <name evidence="1" type="ORF">V4D31_07815</name>
</gene>
<organism evidence="1">
    <name type="scientific">Thermodesulfovibrio obliviosus</name>
    <dbReference type="NCBI Taxonomy" id="3118332"/>
    <lineage>
        <taxon>Bacteria</taxon>
        <taxon>Pseudomonadati</taxon>
        <taxon>Nitrospirota</taxon>
        <taxon>Thermodesulfovibrionia</taxon>
        <taxon>Thermodesulfovibrionales</taxon>
        <taxon>Thermodesulfovibrionaceae</taxon>
        <taxon>Thermodesulfovibrio</taxon>
    </lineage>
</organism>
<proteinExistence type="predicted"/>